<feature type="transmembrane region" description="Helical" evidence="1">
    <location>
        <begin position="74"/>
        <end position="94"/>
    </location>
</feature>
<keyword evidence="3" id="KW-1185">Reference proteome</keyword>
<comment type="caution">
    <text evidence="2">The sequence shown here is derived from an EMBL/GenBank/DDBJ whole genome shotgun (WGS) entry which is preliminary data.</text>
</comment>
<protein>
    <submittedName>
        <fullName evidence="2">Uncharacterized protein</fullName>
    </submittedName>
</protein>
<accession>A0A4Z2IN72</accession>
<keyword evidence="1" id="KW-0812">Transmembrane</keyword>
<sequence length="168" mass="17919">MGDCGSSNQRTGGWIPGSSIVHVDGTAVQAGGPSWGGFGVGRRRLHMHSNSSMRCLVFPDRICRRVLYLSRPAFMFSAWIMSFTVFLLSSRAMASSELRAWGGQAQRVVIGSGRSFFSASVMRSSSLRSLYVLAAPNSALASALLSSFSSCSFSALRGSWTSSCTVVA</sequence>
<evidence type="ECO:0000313" key="3">
    <source>
        <dbReference type="Proteomes" id="UP000314294"/>
    </source>
</evidence>
<reference evidence="2 3" key="1">
    <citation type="submission" date="2019-03" db="EMBL/GenBank/DDBJ databases">
        <title>First draft genome of Liparis tanakae, snailfish: a comprehensive survey of snailfish specific genes.</title>
        <authorList>
            <person name="Kim W."/>
            <person name="Song I."/>
            <person name="Jeong J.-H."/>
            <person name="Kim D."/>
            <person name="Kim S."/>
            <person name="Ryu S."/>
            <person name="Song J.Y."/>
            <person name="Lee S.K."/>
        </authorList>
    </citation>
    <scope>NUCLEOTIDE SEQUENCE [LARGE SCALE GENOMIC DNA]</scope>
    <source>
        <tissue evidence="2">Muscle</tissue>
    </source>
</reference>
<dbReference type="Proteomes" id="UP000314294">
    <property type="component" value="Unassembled WGS sequence"/>
</dbReference>
<evidence type="ECO:0000313" key="2">
    <source>
        <dbReference type="EMBL" id="TNN79231.1"/>
    </source>
</evidence>
<keyword evidence="1" id="KW-1133">Transmembrane helix</keyword>
<evidence type="ECO:0000256" key="1">
    <source>
        <dbReference type="SAM" id="Phobius"/>
    </source>
</evidence>
<keyword evidence="1" id="KW-0472">Membrane</keyword>
<dbReference type="EMBL" id="SRLO01000066">
    <property type="protein sequence ID" value="TNN79231.1"/>
    <property type="molecule type" value="Genomic_DNA"/>
</dbReference>
<proteinExistence type="predicted"/>
<name>A0A4Z2IN72_9TELE</name>
<gene>
    <name evidence="2" type="ORF">EYF80_010475</name>
</gene>
<dbReference type="AlphaFoldDB" id="A0A4Z2IN72"/>
<organism evidence="2 3">
    <name type="scientific">Liparis tanakae</name>
    <name type="common">Tanaka's snailfish</name>
    <dbReference type="NCBI Taxonomy" id="230148"/>
    <lineage>
        <taxon>Eukaryota</taxon>
        <taxon>Metazoa</taxon>
        <taxon>Chordata</taxon>
        <taxon>Craniata</taxon>
        <taxon>Vertebrata</taxon>
        <taxon>Euteleostomi</taxon>
        <taxon>Actinopterygii</taxon>
        <taxon>Neopterygii</taxon>
        <taxon>Teleostei</taxon>
        <taxon>Neoteleostei</taxon>
        <taxon>Acanthomorphata</taxon>
        <taxon>Eupercaria</taxon>
        <taxon>Perciformes</taxon>
        <taxon>Cottioidei</taxon>
        <taxon>Cottales</taxon>
        <taxon>Liparidae</taxon>
        <taxon>Liparis</taxon>
    </lineage>
</organism>